<feature type="compositionally biased region" description="Polar residues" evidence="1">
    <location>
        <begin position="17"/>
        <end position="32"/>
    </location>
</feature>
<dbReference type="Proteomes" id="UP001235849">
    <property type="component" value="Unassembled WGS sequence"/>
</dbReference>
<evidence type="ECO:0000313" key="3">
    <source>
        <dbReference type="Proteomes" id="UP001235849"/>
    </source>
</evidence>
<feature type="compositionally biased region" description="Low complexity" evidence="1">
    <location>
        <begin position="94"/>
        <end position="106"/>
    </location>
</feature>
<evidence type="ECO:0000256" key="1">
    <source>
        <dbReference type="SAM" id="MobiDB-lite"/>
    </source>
</evidence>
<reference evidence="2 3" key="1">
    <citation type="submission" date="2023-01" db="EMBL/GenBank/DDBJ databases">
        <title>Novel diversity within Roseofilum (Cyanobacteria; Desertifilaceae) from marine benthic mats with descriptions of four novel species.</title>
        <authorList>
            <person name="Wang Y."/>
            <person name="Berthold D.E."/>
            <person name="Hu J."/>
            <person name="Lefler F.W."/>
            <person name="Laughinghouse H.D. IV."/>
        </authorList>
    </citation>
    <scope>NUCLEOTIDE SEQUENCE [LARGE SCALE GENOMIC DNA]</scope>
    <source>
        <strain evidence="2 3">BLCC-M114</strain>
    </source>
</reference>
<name>A0ABT7BEJ2_9CYAN</name>
<evidence type="ECO:0000313" key="2">
    <source>
        <dbReference type="EMBL" id="MDJ1176693.1"/>
    </source>
</evidence>
<proteinExistence type="predicted"/>
<feature type="compositionally biased region" description="Basic residues" evidence="1">
    <location>
        <begin position="64"/>
        <end position="82"/>
    </location>
</feature>
<dbReference type="EMBL" id="JAQOSO010000112">
    <property type="protein sequence ID" value="MDJ1176693.1"/>
    <property type="molecule type" value="Genomic_DNA"/>
</dbReference>
<comment type="caution">
    <text evidence="2">The sequence shown here is derived from an EMBL/GenBank/DDBJ whole genome shotgun (WGS) entry which is preliminary data.</text>
</comment>
<gene>
    <name evidence="2" type="ORF">PMG25_21625</name>
</gene>
<sequence>MAFLKNLLGGKKKGENFQVQFDDTPKTETQPVASPAPEAPKAPEAPETTAQAPAPAATTEAPAKKKAKKEPKKTKTFRKAKQKTAPEQAPPVAKPVAQPKVAAVTKPAQPVVEEGFATKYMNTGLGQTMSRRRPGPNMKGFLEMARKAKN</sequence>
<feature type="region of interest" description="Disordered" evidence="1">
    <location>
        <begin position="1"/>
        <end position="106"/>
    </location>
</feature>
<keyword evidence="3" id="KW-1185">Reference proteome</keyword>
<feature type="compositionally biased region" description="Low complexity" evidence="1">
    <location>
        <begin position="45"/>
        <end position="61"/>
    </location>
</feature>
<feature type="region of interest" description="Disordered" evidence="1">
    <location>
        <begin position="123"/>
        <end position="150"/>
    </location>
</feature>
<dbReference type="RefSeq" id="WP_283768969.1">
    <property type="nucleotide sequence ID" value="NZ_JAQOSO010000112.1"/>
</dbReference>
<organism evidence="2 3">
    <name type="scientific">Roseofilum capinflatum BLCC-M114</name>
    <dbReference type="NCBI Taxonomy" id="3022440"/>
    <lineage>
        <taxon>Bacteria</taxon>
        <taxon>Bacillati</taxon>
        <taxon>Cyanobacteriota</taxon>
        <taxon>Cyanophyceae</taxon>
        <taxon>Desertifilales</taxon>
        <taxon>Desertifilaceae</taxon>
        <taxon>Roseofilum</taxon>
        <taxon>Roseofilum capinflatum</taxon>
    </lineage>
</organism>
<accession>A0ABT7BEJ2</accession>
<protein>
    <submittedName>
        <fullName evidence="2">Uncharacterized protein</fullName>
    </submittedName>
</protein>